<organism evidence="1 2">
    <name type="scientific">Priestia megaterium Q3</name>
    <dbReference type="NCBI Taxonomy" id="1452722"/>
    <lineage>
        <taxon>Bacteria</taxon>
        <taxon>Bacillati</taxon>
        <taxon>Bacillota</taxon>
        <taxon>Bacilli</taxon>
        <taxon>Bacillales</taxon>
        <taxon>Bacillaceae</taxon>
        <taxon>Priestia</taxon>
    </lineage>
</organism>
<proteinExistence type="predicted"/>
<reference evidence="1 2" key="1">
    <citation type="submission" date="2015-01" db="EMBL/GenBank/DDBJ databases">
        <title>Genome sequence of bacillus megaterium Q3.</title>
        <authorList>
            <person name="Wang Y."/>
            <person name="Luo K."/>
            <person name="Bai L."/>
            <person name="Luo F."/>
        </authorList>
    </citation>
    <scope>NUCLEOTIDE SEQUENCE [LARGE SCALE GENOMIC DNA]</scope>
    <source>
        <strain evidence="1 2">Q3</strain>
    </source>
</reference>
<protein>
    <submittedName>
        <fullName evidence="1">Uncharacterized protein</fullName>
    </submittedName>
</protein>
<evidence type="ECO:0000313" key="1">
    <source>
        <dbReference type="EMBL" id="AKP77413.1"/>
    </source>
</evidence>
<name>A0A806U5W1_PRIMG</name>
<gene>
    <name evidence="1" type="ORF">AS52_02452</name>
</gene>
<dbReference type="RefSeq" id="WP_014460012.1">
    <property type="nucleotide sequence ID" value="NZ_CP010586.1"/>
</dbReference>
<evidence type="ECO:0000313" key="2">
    <source>
        <dbReference type="Proteomes" id="UP000036410"/>
    </source>
</evidence>
<dbReference type="Proteomes" id="UP000036410">
    <property type="component" value="Chromosome"/>
</dbReference>
<dbReference type="AlphaFoldDB" id="A0A806U5W1"/>
<sequence length="40" mass="4914">MIEVLEMFDNDYVVKTIHDLHVKRTESKLKIFLTYFCHKK</sequence>
<accession>A0A806U5W1</accession>
<dbReference type="EMBL" id="CP010586">
    <property type="protein sequence ID" value="AKP77413.1"/>
    <property type="molecule type" value="Genomic_DNA"/>
</dbReference>